<evidence type="ECO:0000313" key="2">
    <source>
        <dbReference type="Proteomes" id="UP000076825"/>
    </source>
</evidence>
<dbReference type="CDD" id="cd02042">
    <property type="entry name" value="ParAB_family"/>
    <property type="match status" value="1"/>
</dbReference>
<accession>A0A157NAH5</accession>
<dbReference type="Gene3D" id="3.40.50.300">
    <property type="entry name" value="P-loop containing nucleotide triphosphate hydrolases"/>
    <property type="match status" value="1"/>
</dbReference>
<dbReference type="GeneID" id="56590288"/>
<dbReference type="PANTHER" id="PTHR13696:SF52">
    <property type="entry name" value="PARA FAMILY PROTEIN CT_582"/>
    <property type="match status" value="1"/>
</dbReference>
<dbReference type="OrthoDB" id="5288747at2"/>
<dbReference type="Proteomes" id="UP000076825">
    <property type="component" value="Chromosome 1"/>
</dbReference>
<dbReference type="PANTHER" id="PTHR13696">
    <property type="entry name" value="P-LOOP CONTAINING NUCLEOSIDE TRIPHOSPHATE HYDROLASE"/>
    <property type="match status" value="1"/>
</dbReference>
<dbReference type="eggNOG" id="COG0455">
    <property type="taxonomic scope" value="Bacteria"/>
</dbReference>
<evidence type="ECO:0000313" key="1">
    <source>
        <dbReference type="EMBL" id="SAI70779.1"/>
    </source>
</evidence>
<dbReference type="InterPro" id="IPR050678">
    <property type="entry name" value="DNA_Partitioning_ATPase"/>
</dbReference>
<dbReference type="KEGG" id="btrm:SAMEA390648702454"/>
<organism evidence="1 2">
    <name type="scientific">Bordetella trematum</name>
    <dbReference type="NCBI Taxonomy" id="123899"/>
    <lineage>
        <taxon>Bacteria</taxon>
        <taxon>Pseudomonadati</taxon>
        <taxon>Pseudomonadota</taxon>
        <taxon>Betaproteobacteria</taxon>
        <taxon>Burkholderiales</taxon>
        <taxon>Alcaligenaceae</taxon>
        <taxon>Bordetella</taxon>
    </lineage>
</organism>
<dbReference type="SUPFAM" id="SSF52540">
    <property type="entry name" value="P-loop containing nucleoside triphosphate hydrolases"/>
    <property type="match status" value="1"/>
</dbReference>
<sequence length="258" mass="27576">MKTVAIVSAKGGVGKTTVTANLGVALRQAGQPALLVDLDPQNALRLHLGAERQSGISGLARASVAGTRWRDISVLGEGGVHLLPFGQVNEDDRQTLERQMQDDPHWLARHLRALDLGPSTVVLMDTPPGPSVYLRQALSCADIVLVVTLADAASFATLPLMEGLIAQYCESRPEFLGHAYLINQADGSSPLSKDALRVIRSMLGDRAVASVHRDLAVAEALAFGKTVIDNTPYSQSSNELLAAGQWLLQQLRDAESRS</sequence>
<dbReference type="EMBL" id="LT546645">
    <property type="protein sequence ID" value="SAI70779.1"/>
    <property type="molecule type" value="Genomic_DNA"/>
</dbReference>
<dbReference type="InterPro" id="IPR017746">
    <property type="entry name" value="Cellulose_synthase_operon_BcsQ"/>
</dbReference>
<dbReference type="AlphaFoldDB" id="A0A157NAH5"/>
<protein>
    <submittedName>
        <fullName evidence="1">Cellulose biosynthesis protein</fullName>
    </submittedName>
</protein>
<dbReference type="Pfam" id="PF06564">
    <property type="entry name" value="CBP_BcsQ"/>
    <property type="match status" value="1"/>
</dbReference>
<name>A0A157NAH5_9BORD</name>
<keyword evidence="2" id="KW-1185">Reference proteome</keyword>
<gene>
    <name evidence="1" type="primary">wssA</name>
    <name evidence="1" type="ORF">SAMEA3906487_02454</name>
</gene>
<dbReference type="STRING" id="123899.SAMEA3906487_02454"/>
<dbReference type="RefSeq" id="WP_025518088.1">
    <property type="nucleotide sequence ID" value="NZ_CP016340.1"/>
</dbReference>
<reference evidence="1 2" key="1">
    <citation type="submission" date="2016-04" db="EMBL/GenBank/DDBJ databases">
        <authorList>
            <consortium name="Pathogen Informatics"/>
        </authorList>
    </citation>
    <scope>NUCLEOTIDE SEQUENCE [LARGE SCALE GENOMIC DNA]</scope>
    <source>
        <strain evidence="1 2">H044680328</strain>
    </source>
</reference>
<dbReference type="PATRIC" id="fig|123899.6.peg.2441"/>
<dbReference type="NCBIfam" id="TIGR03371">
    <property type="entry name" value="cellulose_yhjQ"/>
    <property type="match status" value="1"/>
</dbReference>
<dbReference type="InterPro" id="IPR027417">
    <property type="entry name" value="P-loop_NTPase"/>
</dbReference>
<proteinExistence type="predicted"/>